<dbReference type="EMBL" id="LSOG01000006">
    <property type="protein sequence ID" value="OEH48666.1"/>
    <property type="molecule type" value="Genomic_DNA"/>
</dbReference>
<accession>A0A1E5JVU5</accession>
<protein>
    <submittedName>
        <fullName evidence="1">2,5-diketo-D-gluconic acid reductase A</fullName>
    </submittedName>
</protein>
<sequence>MNSSYPADPINIDSKNGMFQSGTISCPMVGFGSDKLLGQECTNVILQVAELGYRIIDTATAYNNLDAIGKALKNWTVTNSISFQKYGMTCSSQTMYGKILS</sequence>
<dbReference type="SUPFAM" id="SSF51430">
    <property type="entry name" value="NAD(P)-linked oxidoreductase"/>
    <property type="match status" value="1"/>
</dbReference>
<dbReference type="InterPro" id="IPR036812">
    <property type="entry name" value="NAD(P)_OxRdtase_dom_sf"/>
</dbReference>
<reference evidence="1 2" key="1">
    <citation type="submission" date="2016-02" db="EMBL/GenBank/DDBJ databases">
        <title>Secondary metabolites in Legionella.</title>
        <authorList>
            <person name="Tobias N.J."/>
            <person name="Bode H.B."/>
        </authorList>
    </citation>
    <scope>NUCLEOTIDE SEQUENCE [LARGE SCALE GENOMIC DNA]</scope>
    <source>
        <strain evidence="1 2">DSM 19216</strain>
    </source>
</reference>
<comment type="caution">
    <text evidence="1">The sequence shown here is derived from an EMBL/GenBank/DDBJ whole genome shotgun (WGS) entry which is preliminary data.</text>
</comment>
<dbReference type="AlphaFoldDB" id="A0A1E5JVU5"/>
<proteinExistence type="predicted"/>
<gene>
    <name evidence="1" type="primary">dkgA</name>
    <name evidence="1" type="ORF">lpari_00275</name>
</gene>
<dbReference type="Proteomes" id="UP000095229">
    <property type="component" value="Unassembled WGS sequence"/>
</dbReference>
<evidence type="ECO:0000313" key="2">
    <source>
        <dbReference type="Proteomes" id="UP000095229"/>
    </source>
</evidence>
<organism evidence="1 2">
    <name type="scientific">Legionella parisiensis</name>
    <dbReference type="NCBI Taxonomy" id="45071"/>
    <lineage>
        <taxon>Bacteria</taxon>
        <taxon>Pseudomonadati</taxon>
        <taxon>Pseudomonadota</taxon>
        <taxon>Gammaproteobacteria</taxon>
        <taxon>Legionellales</taxon>
        <taxon>Legionellaceae</taxon>
        <taxon>Legionella</taxon>
    </lineage>
</organism>
<dbReference type="RefSeq" id="WP_058518357.1">
    <property type="nucleotide sequence ID" value="NZ_CAAAIE010000003.1"/>
</dbReference>
<keyword evidence="2" id="KW-1185">Reference proteome</keyword>
<dbReference type="Gene3D" id="3.20.20.100">
    <property type="entry name" value="NADP-dependent oxidoreductase domain"/>
    <property type="match status" value="1"/>
</dbReference>
<dbReference type="STRING" id="45071.Lpar_2606"/>
<evidence type="ECO:0000313" key="1">
    <source>
        <dbReference type="EMBL" id="OEH48666.1"/>
    </source>
</evidence>
<name>A0A1E5JVU5_9GAMM</name>
<dbReference type="OrthoDB" id="9804790at2"/>